<keyword evidence="6" id="KW-1185">Reference proteome</keyword>
<dbReference type="InterPro" id="IPR042099">
    <property type="entry name" value="ANL_N_sf"/>
</dbReference>
<dbReference type="PANTHER" id="PTHR43272">
    <property type="entry name" value="LONG-CHAIN-FATTY-ACID--COA LIGASE"/>
    <property type="match status" value="1"/>
</dbReference>
<evidence type="ECO:0000259" key="4">
    <source>
        <dbReference type="Pfam" id="PF00501"/>
    </source>
</evidence>
<dbReference type="Pfam" id="PF23562">
    <property type="entry name" value="AMP-binding_C_3"/>
    <property type="match status" value="1"/>
</dbReference>
<dbReference type="GO" id="GO:0005524">
    <property type="term" value="F:ATP binding"/>
    <property type="evidence" value="ECO:0007669"/>
    <property type="project" value="UniProtKB-KW"/>
</dbReference>
<dbReference type="GeneID" id="11595405"/>
<dbReference type="BioCyc" id="PSP1104324:GJSN-1123-MONOMER"/>
<dbReference type="HOGENOM" id="CLU_000022_45_5_2"/>
<gene>
    <name evidence="5" type="ORF">P186_1151</name>
</gene>
<dbReference type="STRING" id="1104324.P186_1151"/>
<reference evidence="5 6" key="1">
    <citation type="journal article" date="2012" name="J. Bacteriol.">
        <title>Complete genome sequence of strain 1860, a crenarchaeon of the genus pyrobaculum able to grow with various electron acceptors.</title>
        <authorList>
            <person name="Mardanov A.V."/>
            <person name="Gumerov V.M."/>
            <person name="Slobodkina G.B."/>
            <person name="Beletsky A.V."/>
            <person name="Bonch-Osmolovskaya E.A."/>
            <person name="Ravin N.V."/>
            <person name="Skryabin K.G."/>
        </authorList>
    </citation>
    <scope>NUCLEOTIDE SEQUENCE [LARGE SCALE GENOMIC DNA]</scope>
    <source>
        <strain evidence="5 6">1860</strain>
    </source>
</reference>
<accession>G7VCG4</accession>
<evidence type="ECO:0000256" key="3">
    <source>
        <dbReference type="ARBA" id="ARBA00023098"/>
    </source>
</evidence>
<keyword evidence="3" id="KW-0443">Lipid metabolism</keyword>
<dbReference type="EMBL" id="CP003098">
    <property type="protein sequence ID" value="AET32584.1"/>
    <property type="molecule type" value="Genomic_DNA"/>
</dbReference>
<evidence type="ECO:0000313" key="6">
    <source>
        <dbReference type="Proteomes" id="UP000005867"/>
    </source>
</evidence>
<dbReference type="GO" id="GO:0004467">
    <property type="term" value="F:long-chain fatty acid-CoA ligase activity"/>
    <property type="evidence" value="ECO:0007669"/>
    <property type="project" value="TreeGrafter"/>
</dbReference>
<evidence type="ECO:0000256" key="2">
    <source>
        <dbReference type="ARBA" id="ARBA00022832"/>
    </source>
</evidence>
<name>G7VCG4_9CREN</name>
<dbReference type="PANTHER" id="PTHR43272:SF32">
    <property type="entry name" value="AMP-DEPENDENT SYNTHETASE_LIGASE DOMAIN-CONTAINING PROTEIN"/>
    <property type="match status" value="1"/>
</dbReference>
<dbReference type="KEGG" id="pyr:P186_1151"/>
<dbReference type="Pfam" id="PF00501">
    <property type="entry name" value="AMP-binding"/>
    <property type="match status" value="1"/>
</dbReference>
<dbReference type="Gene3D" id="3.40.50.12780">
    <property type="entry name" value="N-terminal domain of ligase-like"/>
    <property type="match status" value="1"/>
</dbReference>
<organism evidence="5 6">
    <name type="scientific">Pyrobaculum ferrireducens</name>
    <dbReference type="NCBI Taxonomy" id="1104324"/>
    <lineage>
        <taxon>Archaea</taxon>
        <taxon>Thermoproteota</taxon>
        <taxon>Thermoprotei</taxon>
        <taxon>Thermoproteales</taxon>
        <taxon>Thermoproteaceae</taxon>
        <taxon>Pyrobaculum</taxon>
    </lineage>
</organism>
<dbReference type="InterPro" id="IPR000873">
    <property type="entry name" value="AMP-dep_synth/lig_dom"/>
</dbReference>
<keyword evidence="5" id="KW-0067">ATP-binding</keyword>
<dbReference type="Proteomes" id="UP000005867">
    <property type="component" value="Chromosome"/>
</dbReference>
<keyword evidence="5" id="KW-0547">Nucleotide-binding</keyword>
<dbReference type="SUPFAM" id="SSF56801">
    <property type="entry name" value="Acetyl-CoA synthetase-like"/>
    <property type="match status" value="1"/>
</dbReference>
<evidence type="ECO:0000313" key="5">
    <source>
        <dbReference type="EMBL" id="AET32584.1"/>
    </source>
</evidence>
<dbReference type="OrthoDB" id="21329at2157"/>
<dbReference type="eggNOG" id="arCOG04199">
    <property type="taxonomic scope" value="Archaea"/>
</dbReference>
<sequence>MRGRRPWEGLRGETFPKILLERGEAQDAVAIREKSLGVWRPYTWGEYLDKVREFAYGLLALGFRPGEHLAVVGFNRPFLLFAEVAAMALHGKGVGVYPDLLPEERAYWLDYTDSVVVVAEDQEQVDKILAVARELPKLRAIVYWDDRMMWRYEKRIGDVALLSWDEVVKMGREAASTEPGLFEKMAESTSPDDVCLLLSTSGTTGKPKAVMLTYSSMLSMAKNLWEVDPIWEDFEYVSYLPFAWVGEQMMSLAMHMLVGFRLNFVEEPDTLWRDFREIAPHFMFGPARVYEMFYSKIYEHIEDATPLGKAVFKWAINVAEKRAEMELKKARIPPALRLQWWVAYWLVYRSLLDKLGLKRIRYAYVGGSFLGPDYLKFFRGIGVNLKRIWGMTEVSGIATVHRNDDVRLDTVGAPIANTEIKIAEDGEILVRTPAVMAGYYKREDATAEVLRDGWLYTGDVGMLTEDGHLIYLGRKEDVQRLADGTVFSALFIENMLKYSPYVKEALVYGEGRPYVVAILNINFETVSKWAEQRGIAYTSYQDLSQKDAVYELLRGVVARVNSNLPEKLRIRKFTSLFKEFHPDDGEMTRTRKLRRVFIHQRYSNLLEAMYKGDEMVELTVPVKYEDGTVRDVTMAVKIVTL</sequence>
<dbReference type="RefSeq" id="WP_014288412.1">
    <property type="nucleotide sequence ID" value="NC_016645.1"/>
</dbReference>
<feature type="domain" description="AMP-dependent synthetase/ligase" evidence="4">
    <location>
        <begin position="26"/>
        <end position="440"/>
    </location>
</feature>
<keyword evidence="1" id="KW-0436">Ligase</keyword>
<proteinExistence type="predicted"/>
<evidence type="ECO:0000256" key="1">
    <source>
        <dbReference type="ARBA" id="ARBA00022598"/>
    </source>
</evidence>
<dbReference type="AlphaFoldDB" id="G7VCG4"/>
<protein>
    <submittedName>
        <fullName evidence="5">ABC transporter ATP-binding component</fullName>
    </submittedName>
</protein>
<keyword evidence="2" id="KW-0276">Fatty acid metabolism</keyword>
<dbReference type="GO" id="GO:0016020">
    <property type="term" value="C:membrane"/>
    <property type="evidence" value="ECO:0007669"/>
    <property type="project" value="TreeGrafter"/>
</dbReference>